<feature type="region of interest" description="Disordered" evidence="1">
    <location>
        <begin position="37"/>
        <end position="66"/>
    </location>
</feature>
<dbReference type="Proteomes" id="UP000434276">
    <property type="component" value="Unassembled WGS sequence"/>
</dbReference>
<evidence type="ECO:0000256" key="1">
    <source>
        <dbReference type="SAM" id="MobiDB-lite"/>
    </source>
</evidence>
<dbReference type="AlphaFoldDB" id="A0A178W4Y4"/>
<reference evidence="5" key="2">
    <citation type="submission" date="2016-03" db="EMBL/GenBank/DDBJ databases">
        <title>Full-length assembly of Arabidopsis thaliana Ler reveals the complement of translocations and inversions.</title>
        <authorList>
            <person name="Zapata L."/>
            <person name="Schneeberger K."/>
            <person name="Ossowski S."/>
        </authorList>
    </citation>
    <scope>NUCLEOTIDE SEQUENCE [LARGE SCALE GENOMIC DNA]</scope>
    <source>
        <tissue evidence="5">Leaf</tissue>
    </source>
</reference>
<evidence type="ECO:0000313" key="8">
    <source>
        <dbReference type="Proteomes" id="UP000426265"/>
    </source>
</evidence>
<evidence type="ECO:0000313" key="6">
    <source>
        <dbReference type="EMBL" id="VYS46794.1"/>
    </source>
</evidence>
<dbReference type="EMBL" id="CACRSJ010000104">
    <property type="protein sequence ID" value="VYS46794.1"/>
    <property type="molecule type" value="Genomic_DNA"/>
</dbReference>
<evidence type="ECO:0000313" key="10">
    <source>
        <dbReference type="Proteomes" id="UP000516314"/>
    </source>
</evidence>
<dbReference type="Proteomes" id="UP000078284">
    <property type="component" value="Chromosome 1"/>
</dbReference>
<accession>A0A178W4Y4</accession>
<dbReference type="RefSeq" id="NP_173571.2">
    <property type="nucleotide sequence ID" value="NM_102001.4"/>
</dbReference>
<evidence type="ECO:0000313" key="5">
    <source>
        <dbReference type="EMBL" id="OAP13579.1"/>
    </source>
</evidence>
<name>A0A178W4Y4_ARATH</name>
<dbReference type="EMBL" id="LR881466">
    <property type="protein sequence ID" value="CAD5313370.1"/>
    <property type="molecule type" value="Genomic_DNA"/>
</dbReference>
<evidence type="ECO:0000313" key="3">
    <source>
        <dbReference type="EMBL" id="CAA0229060.1"/>
    </source>
</evidence>
<proteinExistence type="predicted"/>
<dbReference type="OrthoDB" id="1059918at2759"/>
<reference evidence="3 9" key="3">
    <citation type="submission" date="2019-12" db="EMBL/GenBank/DDBJ databases">
        <authorList>
            <person name="Jiao W.-B."/>
            <person name="Schneeberger K."/>
        </authorList>
    </citation>
    <scope>NUCLEOTIDE SEQUENCE [LARGE SCALE GENOMIC DNA]</scope>
    <source>
        <strain evidence="8">cv. An-1</strain>
        <strain evidence="9">cv. C24</strain>
    </source>
</reference>
<reference evidence="4 10" key="4">
    <citation type="submission" date="2020-09" db="EMBL/GenBank/DDBJ databases">
        <authorList>
            <person name="Ashkenazy H."/>
        </authorList>
    </citation>
    <scope>NUCLEOTIDE SEQUENCE [LARGE SCALE GENOMIC DNA]</scope>
    <source>
        <strain evidence="10">cv. Cdm-0</strain>
    </source>
</reference>
<evidence type="ECO:0000313" key="4">
    <source>
        <dbReference type="EMBL" id="CAD5313370.1"/>
    </source>
</evidence>
<reference evidence="7" key="1">
    <citation type="journal article" date="2016" name="Proc. Natl. Acad. Sci. U.S.A.">
        <title>Chromosome-level assembly of Arabidopsis thaliana Ler reveals the extent of translocation and inversion polymorphisms.</title>
        <authorList>
            <person name="Zapata L."/>
            <person name="Ding J."/>
            <person name="Willing E.M."/>
            <person name="Hartwig B."/>
            <person name="Bezdan D."/>
            <person name="Jiao W.B."/>
            <person name="Patel V."/>
            <person name="Velikkakam James G."/>
            <person name="Koornneef M."/>
            <person name="Ossowski S."/>
            <person name="Schneeberger K."/>
        </authorList>
    </citation>
    <scope>NUCLEOTIDE SEQUENCE [LARGE SCALE GENOMIC DNA]</scope>
    <source>
        <strain evidence="7">cv. Landsberg erecta</strain>
    </source>
</reference>
<feature type="compositionally biased region" description="Basic and acidic residues" evidence="1">
    <location>
        <begin position="50"/>
        <end position="60"/>
    </location>
</feature>
<evidence type="ECO:0000313" key="9">
    <source>
        <dbReference type="Proteomes" id="UP000434276"/>
    </source>
</evidence>
<dbReference type="Araport" id="AT1G21520"/>
<dbReference type="Proteomes" id="UP000516314">
    <property type="component" value="Chromosome 1"/>
</dbReference>
<dbReference type="ExpressionAtlas" id="A0A178W4Y4">
    <property type="expression patterns" value="baseline and differential"/>
</dbReference>
<dbReference type="Proteomes" id="UP000426265">
    <property type="component" value="Unassembled WGS sequence"/>
</dbReference>
<dbReference type="GeneID" id="838752"/>
<evidence type="ECO:0000313" key="2">
    <source>
        <dbReference type="Araport" id="AT1G21520"/>
    </source>
</evidence>
<dbReference type="OMA" id="CDGKRVY"/>
<dbReference type="EMBL" id="LUHQ01000001">
    <property type="protein sequence ID" value="OAP13579.1"/>
    <property type="molecule type" value="Genomic_DNA"/>
</dbReference>
<organism evidence="5 7">
    <name type="scientific">Arabidopsis thaliana</name>
    <name type="common">Mouse-ear cress</name>
    <dbReference type="NCBI Taxonomy" id="3702"/>
    <lineage>
        <taxon>Eukaryota</taxon>
        <taxon>Viridiplantae</taxon>
        <taxon>Streptophyta</taxon>
        <taxon>Embryophyta</taxon>
        <taxon>Tracheophyta</taxon>
        <taxon>Spermatophyta</taxon>
        <taxon>Magnoliopsida</taxon>
        <taxon>eudicotyledons</taxon>
        <taxon>Gunneridae</taxon>
        <taxon>Pentapetalae</taxon>
        <taxon>rosids</taxon>
        <taxon>malvids</taxon>
        <taxon>Brassicales</taxon>
        <taxon>Brassicaceae</taxon>
        <taxon>Camelineae</taxon>
        <taxon>Arabidopsis</taxon>
    </lineage>
</organism>
<evidence type="ECO:0000313" key="7">
    <source>
        <dbReference type="Proteomes" id="UP000078284"/>
    </source>
</evidence>
<sequence>MSSGELKPFKKKEGSVIPKERELVKTKAAKAIFSLFRPSCDGKQSSQPSRDGDGDHDGKRVYPTRY</sequence>
<protein>
    <submittedName>
        <fullName evidence="4">(thale cress) hypothetical protein</fullName>
    </submittedName>
</protein>
<gene>
    <name evidence="2" type="ordered locus">At1g21520</name>
    <name evidence="5" type="ordered locus">AXX17_At1g22580</name>
    <name evidence="6" type="ORF">AN1_LOCUS2289</name>
    <name evidence="4" type="ORF">AT9943_LOCUS1871</name>
    <name evidence="3" type="ORF">C24_LOCUS2201</name>
</gene>
<dbReference type="KEGG" id="ath:AT1G21520"/>
<dbReference type="EMBL" id="CACSHJ010000087">
    <property type="protein sequence ID" value="CAA0229060.1"/>
    <property type="molecule type" value="Genomic_DNA"/>
</dbReference>